<dbReference type="GO" id="GO:0007165">
    <property type="term" value="P:signal transduction"/>
    <property type="evidence" value="ECO:0007669"/>
    <property type="project" value="UniProtKB-KW"/>
</dbReference>
<dbReference type="Gene3D" id="1.10.8.500">
    <property type="entry name" value="HAMP domain in histidine kinase"/>
    <property type="match status" value="1"/>
</dbReference>
<organism evidence="16 17">
    <name type="scientific">Roseibium suaedae</name>
    <dbReference type="NCBI Taxonomy" id="735517"/>
    <lineage>
        <taxon>Bacteria</taxon>
        <taxon>Pseudomonadati</taxon>
        <taxon>Pseudomonadota</taxon>
        <taxon>Alphaproteobacteria</taxon>
        <taxon>Hyphomicrobiales</taxon>
        <taxon>Stappiaceae</taxon>
        <taxon>Roseibium</taxon>
    </lineage>
</organism>
<evidence type="ECO:0000256" key="9">
    <source>
        <dbReference type="ARBA" id="ARBA00029447"/>
    </source>
</evidence>
<evidence type="ECO:0000256" key="2">
    <source>
        <dbReference type="ARBA" id="ARBA00022475"/>
    </source>
</evidence>
<dbReference type="GO" id="GO:0006935">
    <property type="term" value="P:chemotaxis"/>
    <property type="evidence" value="ECO:0007669"/>
    <property type="project" value="UniProtKB-KW"/>
</dbReference>
<keyword evidence="4" id="KW-0997">Cell inner membrane</keyword>
<dbReference type="InterPro" id="IPR003660">
    <property type="entry name" value="HAMP_dom"/>
</dbReference>
<dbReference type="PANTHER" id="PTHR32089:SF112">
    <property type="entry name" value="LYSOZYME-LIKE PROTEIN-RELATED"/>
    <property type="match status" value="1"/>
</dbReference>
<dbReference type="AlphaFoldDB" id="A0A1M7C457"/>
<dbReference type="PROSITE" id="PS50192">
    <property type="entry name" value="T_SNARE"/>
    <property type="match status" value="1"/>
</dbReference>
<evidence type="ECO:0000256" key="5">
    <source>
        <dbReference type="ARBA" id="ARBA00022692"/>
    </source>
</evidence>
<evidence type="ECO:0000256" key="4">
    <source>
        <dbReference type="ARBA" id="ARBA00022519"/>
    </source>
</evidence>
<proteinExistence type="inferred from homology"/>
<dbReference type="InterPro" id="IPR033479">
    <property type="entry name" value="dCache_1"/>
</dbReference>
<keyword evidence="11" id="KW-0175">Coiled coil</keyword>
<keyword evidence="2" id="KW-1003">Cell membrane</keyword>
<keyword evidence="17" id="KW-1185">Reference proteome</keyword>
<dbReference type="InterPro" id="IPR004089">
    <property type="entry name" value="MCPsignal_dom"/>
</dbReference>
<evidence type="ECO:0000313" key="17">
    <source>
        <dbReference type="Proteomes" id="UP000186002"/>
    </source>
</evidence>
<dbReference type="GO" id="GO:0005886">
    <property type="term" value="C:plasma membrane"/>
    <property type="evidence" value="ECO:0007669"/>
    <property type="project" value="UniProtKB-SubCell"/>
</dbReference>
<keyword evidence="5 12" id="KW-0812">Transmembrane</keyword>
<comment type="similarity">
    <text evidence="9">Belongs to the methyl-accepting chemotaxis (MCP) protein family.</text>
</comment>
<dbReference type="OrthoDB" id="354287at2"/>
<dbReference type="EMBL" id="FRBW01000001">
    <property type="protein sequence ID" value="SHL61991.1"/>
    <property type="molecule type" value="Genomic_DNA"/>
</dbReference>
<evidence type="ECO:0000256" key="12">
    <source>
        <dbReference type="SAM" id="Phobius"/>
    </source>
</evidence>
<name>A0A1M7C457_9HYPH</name>
<evidence type="ECO:0000259" key="13">
    <source>
        <dbReference type="PROSITE" id="PS50111"/>
    </source>
</evidence>
<keyword evidence="3" id="KW-0145">Chemotaxis</keyword>
<dbReference type="STRING" id="735517.SAMN05444272_1061"/>
<evidence type="ECO:0000256" key="11">
    <source>
        <dbReference type="SAM" id="Coils"/>
    </source>
</evidence>
<gene>
    <name evidence="16" type="ORF">SAMN05444272_1061</name>
</gene>
<dbReference type="Proteomes" id="UP000186002">
    <property type="component" value="Unassembled WGS sequence"/>
</dbReference>
<sequence>MKFSDIKIAAKIPLLVCSAALLSIISVTTLSIYQSSADMRELSGDQLTSLTDSRAVALKSYLSGIVEDLRVTSASLDVKDAVKAFSSAYAELGPDAGRDLKQQYIYESPFPEGEKLKLERAKAESAYNDVHAKFHPWFRSLLETKGYYDVFLLSASGDVVYTVYKEEDFATNLKDGPWKATDLGRVFSDAQTETEGQVAFYDFKAYAPSKGVPASFIATPVFDGGKLIGVLAFQMPVGRINEIMQSNVGMGETGETYLVGEDRLMRSDSRFSTESTILSRKVDTDAVNVAFSGGNTLVEGQDYRGVEVLSAVSLLEFEGVKWAVLGEKDMAEILGPVHALRNTMILTGALILAIATALGWLAARGISTPLTAMCGVMSRLANQDLTVQVQGGERKDELGDMARALGVFKENMSEANRLRQEQEQAKARAEIEKRAMMNSLADDFKQAVGSIIESVSYSARELNQTSTTMAGAAEETTHQASAVAAAAEQASANVQAVASATEEMSASVEEINRQVSESSVISRQAVEEADQANVAVNSLSEGAERIGNVVQMIQEIANQTNLLALNATIEAARAGEAGKGFAVVASEVKALASQTAKATDEIAAQISAMQSSTQASVGRIENITQTIMRMNEISGMVAAAIEEQASANNEIARNVQEAAQGTTEVSSNITGVSQAAGETGAAASQVQSASAELARQATELEVKLSEFLETVRAA</sequence>
<feature type="domain" description="HAMP" evidence="15">
    <location>
        <begin position="364"/>
        <end position="417"/>
    </location>
</feature>
<evidence type="ECO:0000256" key="3">
    <source>
        <dbReference type="ARBA" id="ARBA00022500"/>
    </source>
</evidence>
<dbReference type="SUPFAM" id="SSF58104">
    <property type="entry name" value="Methyl-accepting chemotaxis protein (MCP) signaling domain"/>
    <property type="match status" value="1"/>
</dbReference>
<feature type="coiled-coil region" evidence="11">
    <location>
        <begin position="408"/>
        <end position="439"/>
    </location>
</feature>
<dbReference type="Gene3D" id="3.30.450.20">
    <property type="entry name" value="PAS domain"/>
    <property type="match status" value="1"/>
</dbReference>
<evidence type="ECO:0000259" key="14">
    <source>
        <dbReference type="PROSITE" id="PS50192"/>
    </source>
</evidence>
<accession>A0A1M7C457</accession>
<dbReference type="Gene3D" id="1.10.287.950">
    <property type="entry name" value="Methyl-accepting chemotaxis protein"/>
    <property type="match status" value="1"/>
</dbReference>
<keyword evidence="8 10" id="KW-0807">Transducer</keyword>
<dbReference type="PANTHER" id="PTHR32089">
    <property type="entry name" value="METHYL-ACCEPTING CHEMOTAXIS PROTEIN MCPB"/>
    <property type="match status" value="1"/>
</dbReference>
<comment type="subcellular location">
    <subcellularLocation>
        <location evidence="1">Cell inner membrane</location>
        <topology evidence="1">Multi-pass membrane protein</topology>
    </subcellularLocation>
</comment>
<dbReference type="SMART" id="SM00283">
    <property type="entry name" value="MA"/>
    <property type="match status" value="1"/>
</dbReference>
<protein>
    <submittedName>
        <fullName evidence="16">Methyl-accepting chemotaxis protein</fullName>
    </submittedName>
</protein>
<dbReference type="SMART" id="SM00304">
    <property type="entry name" value="HAMP"/>
    <property type="match status" value="1"/>
</dbReference>
<dbReference type="InterPro" id="IPR000727">
    <property type="entry name" value="T_SNARE_dom"/>
</dbReference>
<feature type="transmembrane region" description="Helical" evidence="12">
    <location>
        <begin position="12"/>
        <end position="33"/>
    </location>
</feature>
<dbReference type="PROSITE" id="PS50111">
    <property type="entry name" value="CHEMOTAXIS_TRANSDUC_2"/>
    <property type="match status" value="1"/>
</dbReference>
<feature type="domain" description="T-SNARE coiled-coil homology" evidence="14">
    <location>
        <begin position="610"/>
        <end position="672"/>
    </location>
</feature>
<dbReference type="Pfam" id="PF00015">
    <property type="entry name" value="MCPsignal"/>
    <property type="match status" value="1"/>
</dbReference>
<evidence type="ECO:0000313" key="16">
    <source>
        <dbReference type="EMBL" id="SHL61991.1"/>
    </source>
</evidence>
<dbReference type="Pfam" id="PF00672">
    <property type="entry name" value="HAMP"/>
    <property type="match status" value="1"/>
</dbReference>
<evidence type="ECO:0000256" key="8">
    <source>
        <dbReference type="ARBA" id="ARBA00023224"/>
    </source>
</evidence>
<reference evidence="16 17" key="1">
    <citation type="submission" date="2016-11" db="EMBL/GenBank/DDBJ databases">
        <authorList>
            <person name="Jaros S."/>
            <person name="Januszkiewicz K."/>
            <person name="Wedrychowicz H."/>
        </authorList>
    </citation>
    <scope>NUCLEOTIDE SEQUENCE [LARGE SCALE GENOMIC DNA]</scope>
    <source>
        <strain evidence="16 17">DSM 22153</strain>
    </source>
</reference>
<evidence type="ECO:0000256" key="10">
    <source>
        <dbReference type="PROSITE-ProRule" id="PRU00284"/>
    </source>
</evidence>
<evidence type="ECO:0000256" key="6">
    <source>
        <dbReference type="ARBA" id="ARBA00022989"/>
    </source>
</evidence>
<evidence type="ECO:0000259" key="15">
    <source>
        <dbReference type="PROSITE" id="PS50885"/>
    </source>
</evidence>
<evidence type="ECO:0000256" key="1">
    <source>
        <dbReference type="ARBA" id="ARBA00004429"/>
    </source>
</evidence>
<dbReference type="Pfam" id="PF02743">
    <property type="entry name" value="dCache_1"/>
    <property type="match status" value="1"/>
</dbReference>
<keyword evidence="7 12" id="KW-0472">Membrane</keyword>
<evidence type="ECO:0000256" key="7">
    <source>
        <dbReference type="ARBA" id="ARBA00023136"/>
    </source>
</evidence>
<keyword evidence="6 12" id="KW-1133">Transmembrane helix</keyword>
<feature type="domain" description="Methyl-accepting transducer" evidence="13">
    <location>
        <begin position="451"/>
        <end position="694"/>
    </location>
</feature>
<dbReference type="PROSITE" id="PS50885">
    <property type="entry name" value="HAMP"/>
    <property type="match status" value="1"/>
</dbReference>
<dbReference type="RefSeq" id="WP_073009698.1">
    <property type="nucleotide sequence ID" value="NZ_FRBW01000001.1"/>
</dbReference>